<keyword evidence="3 6" id="KW-0418">Kinase</keyword>
<evidence type="ECO:0000313" key="6">
    <source>
        <dbReference type="EMBL" id="MBM6662147.1"/>
    </source>
</evidence>
<comment type="caution">
    <text evidence="6">The sequence shown here is derived from an EMBL/GenBank/DDBJ whole genome shotgun (WGS) entry which is preliminary data.</text>
</comment>
<evidence type="ECO:0000256" key="3">
    <source>
        <dbReference type="ARBA" id="ARBA00022777"/>
    </source>
</evidence>
<protein>
    <submittedName>
        <fullName evidence="6">FGGY-family carbohydrate kinase</fullName>
    </submittedName>
</protein>
<evidence type="ECO:0000259" key="5">
    <source>
        <dbReference type="Pfam" id="PF02782"/>
    </source>
</evidence>
<keyword evidence="2" id="KW-0808">Transferase</keyword>
<feature type="domain" description="Carbohydrate kinase FGGY N-terminal" evidence="4">
    <location>
        <begin position="15"/>
        <end position="260"/>
    </location>
</feature>
<dbReference type="InterPro" id="IPR018485">
    <property type="entry name" value="FGGY_C"/>
</dbReference>
<sequence>MNTDAKSIIENGKAILGIEFGSTRIKAVLIDPENRPIAQGSHTWENQLVDGLWTYSIEAIWYGLQDCYADLRRNVKEQYDIEIETLAAIGVSAMMHGYMAFNKQQEILVPFRTWRNTNTAKAAAELSDLFVFNIPLRWSISHLYQAILDNEEHVKDIDYLTTLAGYIHWLITGERVLGIGDASGMLPIDPQTKNYSAAMIEKFDNLVADRGYQWKLADILPRVLPAGKNAGFLTPEGAKRLDVSGHLKAGIPVCPPEGDAGTGMVATNAVKPRTGNVSAGTSSFSMIVLEKDLSRPYEVIDIVTTPDGNPVAMVHCNNCTSDLNAWVNLFKEYQELMGMPVDMNQVYEKLYNHALKGAADCGGLLSYNYFSGEPVTGMAEGRPMFVRSANDKFTLANFMRANLYAAVGVLKIGNDILFNDEHIKVDKITGHGGLFKTKGVGQRILAAALNSPISVMETAGEGGPWGMAILGSYLVNNTANLSLPEFLDEKVFAGNQGTEIAPTPEDVAGFNAYIKKYNRCLPIEEAAVKYN</sequence>
<dbReference type="CDD" id="cd07809">
    <property type="entry name" value="ASKHA_NBD_FGGY_BaXK-like"/>
    <property type="match status" value="1"/>
</dbReference>
<dbReference type="AlphaFoldDB" id="A0A938WNE4"/>
<dbReference type="GO" id="GO:0005975">
    <property type="term" value="P:carbohydrate metabolic process"/>
    <property type="evidence" value="ECO:0007669"/>
    <property type="project" value="InterPro"/>
</dbReference>
<dbReference type="GO" id="GO:0016301">
    <property type="term" value="F:kinase activity"/>
    <property type="evidence" value="ECO:0007669"/>
    <property type="project" value="UniProtKB-KW"/>
</dbReference>
<dbReference type="InterPro" id="IPR050406">
    <property type="entry name" value="FGGY_Carb_Kinase"/>
</dbReference>
<keyword evidence="7" id="KW-1185">Reference proteome</keyword>
<evidence type="ECO:0000259" key="4">
    <source>
        <dbReference type="Pfam" id="PF00370"/>
    </source>
</evidence>
<gene>
    <name evidence="6" type="ORF">H6B30_10360</name>
</gene>
<dbReference type="InterPro" id="IPR018484">
    <property type="entry name" value="FGGY_N"/>
</dbReference>
<dbReference type="PANTHER" id="PTHR43095:SF5">
    <property type="entry name" value="XYLULOSE KINASE"/>
    <property type="match status" value="1"/>
</dbReference>
<dbReference type="PANTHER" id="PTHR43095">
    <property type="entry name" value="SUGAR KINASE"/>
    <property type="match status" value="1"/>
</dbReference>
<dbReference type="Pfam" id="PF00370">
    <property type="entry name" value="FGGY_N"/>
    <property type="match status" value="1"/>
</dbReference>
<name>A0A938WNE4_9BACT</name>
<dbReference type="EMBL" id="JACJJL010000016">
    <property type="protein sequence ID" value="MBM6662147.1"/>
    <property type="molecule type" value="Genomic_DNA"/>
</dbReference>
<accession>A0A938WNE4</accession>
<dbReference type="Pfam" id="PF02782">
    <property type="entry name" value="FGGY_C"/>
    <property type="match status" value="1"/>
</dbReference>
<feature type="domain" description="Carbohydrate kinase FGGY C-terminal" evidence="5">
    <location>
        <begin position="276"/>
        <end position="473"/>
    </location>
</feature>
<dbReference type="RefSeq" id="WP_205110300.1">
    <property type="nucleotide sequence ID" value="NZ_JACJJL010000016.1"/>
</dbReference>
<evidence type="ECO:0000313" key="7">
    <source>
        <dbReference type="Proteomes" id="UP000764045"/>
    </source>
</evidence>
<organism evidence="6 7">
    <name type="scientific">Marseilla massiliensis</name>
    <dbReference type="NCBI Taxonomy" id="1841864"/>
    <lineage>
        <taxon>Bacteria</taxon>
        <taxon>Pseudomonadati</taxon>
        <taxon>Bacteroidota</taxon>
        <taxon>Bacteroidia</taxon>
        <taxon>Bacteroidales</taxon>
        <taxon>Prevotellaceae</taxon>
        <taxon>Marseilla</taxon>
    </lineage>
</organism>
<evidence type="ECO:0000256" key="1">
    <source>
        <dbReference type="ARBA" id="ARBA00009156"/>
    </source>
</evidence>
<dbReference type="SUPFAM" id="SSF53067">
    <property type="entry name" value="Actin-like ATPase domain"/>
    <property type="match status" value="2"/>
</dbReference>
<proteinExistence type="inferred from homology"/>
<dbReference type="Gene3D" id="3.30.420.40">
    <property type="match status" value="2"/>
</dbReference>
<dbReference type="Proteomes" id="UP000764045">
    <property type="component" value="Unassembled WGS sequence"/>
</dbReference>
<dbReference type="InterPro" id="IPR043129">
    <property type="entry name" value="ATPase_NBD"/>
</dbReference>
<comment type="similarity">
    <text evidence="1">Belongs to the FGGY kinase family.</text>
</comment>
<reference evidence="6 7" key="1">
    <citation type="journal article" date="2021" name="Sci. Rep.">
        <title>The distribution of antibiotic resistance genes in chicken gut microbiota commensals.</title>
        <authorList>
            <person name="Juricova H."/>
            <person name="Matiasovicova J."/>
            <person name="Kubasova T."/>
            <person name="Cejkova D."/>
            <person name="Rychlik I."/>
        </authorList>
    </citation>
    <scope>NUCLEOTIDE SEQUENCE [LARGE SCALE GENOMIC DNA]</scope>
    <source>
        <strain evidence="6 7">An819</strain>
    </source>
</reference>
<evidence type="ECO:0000256" key="2">
    <source>
        <dbReference type="ARBA" id="ARBA00022679"/>
    </source>
</evidence>